<protein>
    <submittedName>
        <fullName evidence="1">Uncharacterized protein</fullName>
    </submittedName>
</protein>
<sequence length="75" mass="9164">MNDYEYEYFELKYLEEINDLFLSLKNQSDLHDLGLFKKNNNFMDLFDFIYSSIELNEDEDLSDENEDLNDEEFNL</sequence>
<dbReference type="EMBL" id="MN739247">
    <property type="protein sequence ID" value="QHS95341.1"/>
    <property type="molecule type" value="Genomic_DNA"/>
</dbReference>
<proteinExistence type="predicted"/>
<name>A0A6C0BU94_9ZZZZ</name>
<accession>A0A6C0BU94</accession>
<evidence type="ECO:0000313" key="1">
    <source>
        <dbReference type="EMBL" id="QHS95341.1"/>
    </source>
</evidence>
<organism evidence="1">
    <name type="scientific">viral metagenome</name>
    <dbReference type="NCBI Taxonomy" id="1070528"/>
    <lineage>
        <taxon>unclassified sequences</taxon>
        <taxon>metagenomes</taxon>
        <taxon>organismal metagenomes</taxon>
    </lineage>
</organism>
<reference evidence="1" key="1">
    <citation type="journal article" date="2020" name="Nature">
        <title>Giant virus diversity and host interactions through global metagenomics.</title>
        <authorList>
            <person name="Schulz F."/>
            <person name="Roux S."/>
            <person name="Paez-Espino D."/>
            <person name="Jungbluth S."/>
            <person name="Walsh D.A."/>
            <person name="Denef V.J."/>
            <person name="McMahon K.D."/>
            <person name="Konstantinidis K.T."/>
            <person name="Eloe-Fadrosh E.A."/>
            <person name="Kyrpides N.C."/>
            <person name="Woyke T."/>
        </authorList>
    </citation>
    <scope>NUCLEOTIDE SEQUENCE</scope>
    <source>
        <strain evidence="1">GVMAG-M-3300018428-35</strain>
    </source>
</reference>
<dbReference type="AlphaFoldDB" id="A0A6C0BU94"/>